<dbReference type="HOGENOM" id="CLU_3084867_0_0_10"/>
<keyword evidence="2" id="KW-1185">Reference proteome</keyword>
<dbReference type="STRING" id="504472.Slin_3151"/>
<accession>D2QM99</accession>
<organism evidence="1 2">
    <name type="scientific">Spirosoma linguale (strain ATCC 33905 / DSM 74 / LMG 10896 / Claus 1)</name>
    <dbReference type="NCBI Taxonomy" id="504472"/>
    <lineage>
        <taxon>Bacteria</taxon>
        <taxon>Pseudomonadati</taxon>
        <taxon>Bacteroidota</taxon>
        <taxon>Cytophagia</taxon>
        <taxon>Cytophagales</taxon>
        <taxon>Cytophagaceae</taxon>
        <taxon>Spirosoma</taxon>
    </lineage>
</organism>
<reference evidence="1 2" key="1">
    <citation type="journal article" date="2010" name="Stand. Genomic Sci.">
        <title>Complete genome sequence of Spirosoma linguale type strain (1).</title>
        <authorList>
            <person name="Lail K."/>
            <person name="Sikorski J."/>
            <person name="Saunders E."/>
            <person name="Lapidus A."/>
            <person name="Glavina Del Rio T."/>
            <person name="Copeland A."/>
            <person name="Tice H."/>
            <person name="Cheng J.-F."/>
            <person name="Lucas S."/>
            <person name="Nolan M."/>
            <person name="Bruce D."/>
            <person name="Goodwin L."/>
            <person name="Pitluck S."/>
            <person name="Ivanova N."/>
            <person name="Mavromatis K."/>
            <person name="Ovchinnikova G."/>
            <person name="Pati A."/>
            <person name="Chen A."/>
            <person name="Palaniappan K."/>
            <person name="Land M."/>
            <person name="Hauser L."/>
            <person name="Chang Y.-J."/>
            <person name="Jeffries C.D."/>
            <person name="Chain P."/>
            <person name="Brettin T."/>
            <person name="Detter J.C."/>
            <person name="Schuetze A."/>
            <person name="Rohde M."/>
            <person name="Tindall B.J."/>
            <person name="Goeker M."/>
            <person name="Bristow J."/>
            <person name="Eisen J.A."/>
            <person name="Markowitz V."/>
            <person name="Hugenholtz P."/>
            <person name="Kyrpides N.C."/>
            <person name="Klenk H.-P."/>
            <person name="Chen F."/>
        </authorList>
    </citation>
    <scope>NUCLEOTIDE SEQUENCE [LARGE SCALE GENOMIC DNA]</scope>
    <source>
        <strain evidence="2">ATCC 33905 / DSM 74 / LMG 10896 / Claus 1</strain>
    </source>
</reference>
<evidence type="ECO:0000313" key="2">
    <source>
        <dbReference type="Proteomes" id="UP000002028"/>
    </source>
</evidence>
<dbReference type="KEGG" id="sli:Slin_3151"/>
<dbReference type="AlphaFoldDB" id="D2QM99"/>
<sequence length="52" mass="6166">MLIIKQKSSFCSFLFPYNGTLFHNMEIKAVRFAKSCKRITLKFILAYVYILK</sequence>
<dbReference type="EMBL" id="CP001769">
    <property type="protein sequence ID" value="ADB39162.1"/>
    <property type="molecule type" value="Genomic_DNA"/>
</dbReference>
<protein>
    <submittedName>
        <fullName evidence="1">Uncharacterized protein</fullName>
    </submittedName>
</protein>
<gene>
    <name evidence="1" type="ordered locus">Slin_3151</name>
</gene>
<name>D2QM99_SPILD</name>
<evidence type="ECO:0000313" key="1">
    <source>
        <dbReference type="EMBL" id="ADB39162.1"/>
    </source>
</evidence>
<dbReference type="Proteomes" id="UP000002028">
    <property type="component" value="Chromosome"/>
</dbReference>
<proteinExistence type="predicted"/>